<reference evidence="3" key="1">
    <citation type="submission" date="2018-11" db="EMBL/GenBank/DDBJ databases">
        <title>Complete genome sequence of Paenibacillus sp. ML311-T8.</title>
        <authorList>
            <person name="Nam Y.-D."/>
            <person name="Kang J."/>
            <person name="Chung W.-H."/>
            <person name="Park Y.S."/>
        </authorList>
    </citation>
    <scope>NUCLEOTIDE SEQUENCE [LARGE SCALE GENOMIC DNA]</scope>
    <source>
        <strain evidence="3">ML311-T8</strain>
    </source>
</reference>
<dbReference type="Pfam" id="PF03551">
    <property type="entry name" value="PadR"/>
    <property type="match status" value="1"/>
</dbReference>
<dbReference type="AlphaFoldDB" id="A0A6B8RVA9"/>
<proteinExistence type="predicted"/>
<dbReference type="Gene3D" id="1.10.10.10">
    <property type="entry name" value="Winged helix-like DNA-binding domain superfamily/Winged helix DNA-binding domain"/>
    <property type="match status" value="1"/>
</dbReference>
<dbReference type="KEGG" id="ppsc:EHS13_35030"/>
<sequence>MADSQDDYWRRVDCGHFGDIVWDNYGAGFVLFIRYSRNELLSFKLHFITPWRTIELAAILVLLNQGPHYGYEIKKEFDEMVQAQWPLNTGQIYSTIDRLVRDELVDSLGKDDADRKQYAITSKGEDELRSWLLKPVERSMFQDEFYFKVLCARKMNFVDEQEMITRQRGLIMQNIMALTKLRRQLYEQKNRNMLLMIEGSLLHLEADLKWLEIIDSEK</sequence>
<dbReference type="SUPFAM" id="SSF46785">
    <property type="entry name" value="Winged helix' DNA-binding domain"/>
    <property type="match status" value="1"/>
</dbReference>
<dbReference type="InterPro" id="IPR005149">
    <property type="entry name" value="Tscrpt_reg_PadR_N"/>
</dbReference>
<evidence type="ECO:0000313" key="3">
    <source>
        <dbReference type="Proteomes" id="UP000426246"/>
    </source>
</evidence>
<dbReference type="InterPro" id="IPR036390">
    <property type="entry name" value="WH_DNA-bd_sf"/>
</dbReference>
<protein>
    <submittedName>
        <fullName evidence="2">PadR family transcriptional regulator</fullName>
    </submittedName>
</protein>
<dbReference type="PANTHER" id="PTHR43252:SF6">
    <property type="entry name" value="NEGATIVE TRANSCRIPTION REGULATOR PADR"/>
    <property type="match status" value="1"/>
</dbReference>
<evidence type="ECO:0000259" key="1">
    <source>
        <dbReference type="Pfam" id="PF03551"/>
    </source>
</evidence>
<dbReference type="OrthoDB" id="9783723at2"/>
<dbReference type="PANTHER" id="PTHR43252">
    <property type="entry name" value="TRANSCRIPTIONAL REGULATOR YQJI"/>
    <property type="match status" value="1"/>
</dbReference>
<organism evidence="2 3">
    <name type="scientific">Paenibacillus psychroresistens</name>
    <dbReference type="NCBI Taxonomy" id="1778678"/>
    <lineage>
        <taxon>Bacteria</taxon>
        <taxon>Bacillati</taxon>
        <taxon>Bacillota</taxon>
        <taxon>Bacilli</taxon>
        <taxon>Bacillales</taxon>
        <taxon>Paenibacillaceae</taxon>
        <taxon>Paenibacillus</taxon>
    </lineage>
</organism>
<dbReference type="InterPro" id="IPR036388">
    <property type="entry name" value="WH-like_DNA-bd_sf"/>
</dbReference>
<feature type="domain" description="Transcription regulator PadR N-terminal" evidence="1">
    <location>
        <begin position="59"/>
        <end position="129"/>
    </location>
</feature>
<name>A0A6B8RVA9_9BACL</name>
<gene>
    <name evidence="2" type="ORF">EHS13_35030</name>
</gene>
<keyword evidence="3" id="KW-1185">Reference proteome</keyword>
<dbReference type="Proteomes" id="UP000426246">
    <property type="component" value="Chromosome"/>
</dbReference>
<accession>A0A6B8RVA9</accession>
<dbReference type="EMBL" id="CP034235">
    <property type="protein sequence ID" value="QGQ99709.1"/>
    <property type="molecule type" value="Genomic_DNA"/>
</dbReference>
<evidence type="ECO:0000313" key="2">
    <source>
        <dbReference type="EMBL" id="QGQ99709.1"/>
    </source>
</evidence>